<protein>
    <submittedName>
        <fullName evidence="1">PAS domain-containing protein</fullName>
    </submittedName>
</protein>
<evidence type="ECO:0000313" key="1">
    <source>
        <dbReference type="EMBL" id="MDR6725905.1"/>
    </source>
</evidence>
<proteinExistence type="predicted"/>
<organism evidence="1 2">
    <name type="scientific">Paenibacillus amylolyticus</name>
    <dbReference type="NCBI Taxonomy" id="1451"/>
    <lineage>
        <taxon>Bacteria</taxon>
        <taxon>Bacillati</taxon>
        <taxon>Bacillota</taxon>
        <taxon>Bacilli</taxon>
        <taxon>Bacillales</taxon>
        <taxon>Paenibacillaceae</taxon>
        <taxon>Paenibacillus</taxon>
    </lineage>
</organism>
<dbReference type="Gene3D" id="3.30.450.20">
    <property type="entry name" value="PAS domain"/>
    <property type="match status" value="1"/>
</dbReference>
<sequence>MQLELKTFLLLEDAVMITDEHGVILEVNSIYEAKTGCIREHMIGQPARLEIDTHWRGNQTWSGVAHIARANQEVWEAEVTITSVYLDDSLFYISIFNDLCE</sequence>
<dbReference type="RefSeq" id="WP_056692649.1">
    <property type="nucleotide sequence ID" value="NZ_JAVDTR010000014.1"/>
</dbReference>
<evidence type="ECO:0000313" key="2">
    <source>
        <dbReference type="Proteomes" id="UP001254832"/>
    </source>
</evidence>
<reference evidence="1" key="1">
    <citation type="submission" date="2023-07" db="EMBL/GenBank/DDBJ databases">
        <title>Sorghum-associated microbial communities from plants grown in Nebraska, USA.</title>
        <authorList>
            <person name="Schachtman D."/>
        </authorList>
    </citation>
    <scope>NUCLEOTIDE SEQUENCE</scope>
    <source>
        <strain evidence="1">BE80</strain>
    </source>
</reference>
<comment type="caution">
    <text evidence="1">The sequence shown here is derived from an EMBL/GenBank/DDBJ whole genome shotgun (WGS) entry which is preliminary data.</text>
</comment>
<name>A0AAP5H641_PAEAM</name>
<gene>
    <name evidence="1" type="ORF">J2W91_004410</name>
</gene>
<dbReference type="Proteomes" id="UP001254832">
    <property type="component" value="Unassembled WGS sequence"/>
</dbReference>
<accession>A0AAP5H641</accession>
<dbReference type="EMBL" id="JAVDTR010000014">
    <property type="protein sequence ID" value="MDR6725905.1"/>
    <property type="molecule type" value="Genomic_DNA"/>
</dbReference>
<dbReference type="SUPFAM" id="SSF55785">
    <property type="entry name" value="PYP-like sensor domain (PAS domain)"/>
    <property type="match status" value="1"/>
</dbReference>
<dbReference type="AlphaFoldDB" id="A0AAP5H641"/>
<dbReference type="InterPro" id="IPR035965">
    <property type="entry name" value="PAS-like_dom_sf"/>
</dbReference>